<dbReference type="Proteomes" id="UP000198856">
    <property type="component" value="Unassembled WGS sequence"/>
</dbReference>
<feature type="transmembrane region" description="Helical" evidence="1">
    <location>
        <begin position="37"/>
        <end position="58"/>
    </location>
</feature>
<proteinExistence type="predicted"/>
<protein>
    <submittedName>
        <fullName evidence="2">Uncharacterized protein</fullName>
    </submittedName>
</protein>
<gene>
    <name evidence="2" type="ORF">SAMN05216226_104222</name>
</gene>
<dbReference type="AlphaFoldDB" id="A0A1G8UF60"/>
<dbReference type="EMBL" id="FNFC01000004">
    <property type="protein sequence ID" value="SDJ52381.1"/>
    <property type="molecule type" value="Genomic_DNA"/>
</dbReference>
<keyword evidence="1" id="KW-0812">Transmembrane</keyword>
<evidence type="ECO:0000256" key="1">
    <source>
        <dbReference type="SAM" id="Phobius"/>
    </source>
</evidence>
<keyword evidence="1" id="KW-1133">Transmembrane helix</keyword>
<accession>A0A1G8UF60</accession>
<keyword evidence="1" id="KW-0472">Membrane</keyword>
<reference evidence="2 3" key="1">
    <citation type="submission" date="2016-10" db="EMBL/GenBank/DDBJ databases">
        <authorList>
            <person name="de Groot N.N."/>
        </authorList>
    </citation>
    <scope>NUCLEOTIDE SEQUENCE [LARGE SCALE GENOMIC DNA]</scope>
    <source>
        <strain evidence="2 3">IBRC-M10015</strain>
    </source>
</reference>
<sequence>MPSDSSPNHGKASILIIGGCTLIGWWVTIIQSGGGEMLITGVWTGLAFATVYLLAVIANSLDQLATSH</sequence>
<evidence type="ECO:0000313" key="3">
    <source>
        <dbReference type="Proteomes" id="UP000198856"/>
    </source>
</evidence>
<keyword evidence="3" id="KW-1185">Reference proteome</keyword>
<feature type="transmembrane region" description="Helical" evidence="1">
    <location>
        <begin position="12"/>
        <end position="30"/>
    </location>
</feature>
<evidence type="ECO:0000313" key="2">
    <source>
        <dbReference type="EMBL" id="SDJ52381.1"/>
    </source>
</evidence>
<organism evidence="2 3">
    <name type="scientific">Halovenus aranensis</name>
    <dbReference type="NCBI Taxonomy" id="890420"/>
    <lineage>
        <taxon>Archaea</taxon>
        <taxon>Methanobacteriati</taxon>
        <taxon>Methanobacteriota</taxon>
        <taxon>Stenosarchaea group</taxon>
        <taxon>Halobacteria</taxon>
        <taxon>Halobacteriales</taxon>
        <taxon>Haloarculaceae</taxon>
        <taxon>Halovenus</taxon>
    </lineage>
</organism>
<name>A0A1G8UF60_9EURY</name>